<protein>
    <submittedName>
        <fullName evidence="2">Glutathione transferase</fullName>
    </submittedName>
</protein>
<dbReference type="InterPro" id="IPR029068">
    <property type="entry name" value="Glyas_Bleomycin-R_OHBP_Dase"/>
</dbReference>
<dbReference type="Proteomes" id="UP000053797">
    <property type="component" value="Unassembled WGS sequence"/>
</dbReference>
<dbReference type="PROSITE" id="PS51819">
    <property type="entry name" value="VOC"/>
    <property type="match status" value="1"/>
</dbReference>
<dbReference type="Pfam" id="PF00903">
    <property type="entry name" value="Glyoxalase"/>
    <property type="match status" value="1"/>
</dbReference>
<reference evidence="2 3" key="1">
    <citation type="journal article" date="2015" name="Int. J. Syst. Evol. Microbiol.">
        <title>Exiguobacterium enclense sp. nov., isolated from sediment.</title>
        <authorList>
            <person name="Dastager S.G."/>
            <person name="Mawlankar R."/>
            <person name="Sonalkar V.V."/>
            <person name="Thorat M.N."/>
            <person name="Mual P."/>
            <person name="Verma A."/>
            <person name="Krishnamurthi S."/>
            <person name="Tang S.K."/>
            <person name="Li W.J."/>
        </authorList>
    </citation>
    <scope>NUCLEOTIDE SEQUENCE [LARGE SCALE GENOMIC DNA]</scope>
    <source>
        <strain evidence="2 3">NIO-1109</strain>
    </source>
</reference>
<accession>A0A0V8GDX5</accession>
<dbReference type="AlphaFoldDB" id="A0A0V8GDX5"/>
<feature type="domain" description="VOC" evidence="1">
    <location>
        <begin position="4"/>
        <end position="130"/>
    </location>
</feature>
<dbReference type="InterPro" id="IPR037523">
    <property type="entry name" value="VOC_core"/>
</dbReference>
<name>A0A0V8GDX5_9BACL</name>
<comment type="caution">
    <text evidence="2">The sequence shown here is derived from an EMBL/GenBank/DDBJ whole genome shotgun (WGS) entry which is preliminary data.</text>
</comment>
<dbReference type="RefSeq" id="WP_058265692.1">
    <property type="nucleotide sequence ID" value="NZ_FMYN01000004.1"/>
</dbReference>
<evidence type="ECO:0000313" key="3">
    <source>
        <dbReference type="Proteomes" id="UP000053797"/>
    </source>
</evidence>
<organism evidence="2 3">
    <name type="scientific">Exiguobacterium indicum</name>
    <dbReference type="NCBI Taxonomy" id="296995"/>
    <lineage>
        <taxon>Bacteria</taxon>
        <taxon>Bacillati</taxon>
        <taxon>Bacillota</taxon>
        <taxon>Bacilli</taxon>
        <taxon>Bacillales</taxon>
        <taxon>Bacillales Family XII. Incertae Sedis</taxon>
        <taxon>Exiguobacterium</taxon>
    </lineage>
</organism>
<sequence>MITGLYEAHLPVKELERSIVFYEKLGLACAFRNERVAFFWIEHGKSWLGLWKSGQAELPYHPSIRHVAFRMEQENIDKAQDWLKERGIEVRSAFGVAAADQPLVLDNHPHAHAAIYFEDPDGNSLELIAPLRFDMETVNGTMQYQDWQHLFETESEKKTI</sequence>
<dbReference type="InterPro" id="IPR004360">
    <property type="entry name" value="Glyas_Fos-R_dOase_dom"/>
</dbReference>
<dbReference type="SUPFAM" id="SSF54593">
    <property type="entry name" value="Glyoxalase/Bleomycin resistance protein/Dihydroxybiphenyl dioxygenase"/>
    <property type="match status" value="1"/>
</dbReference>
<dbReference type="CDD" id="cd06587">
    <property type="entry name" value="VOC"/>
    <property type="match status" value="1"/>
</dbReference>
<evidence type="ECO:0000259" key="1">
    <source>
        <dbReference type="PROSITE" id="PS51819"/>
    </source>
</evidence>
<gene>
    <name evidence="2" type="ORF">AS033_12630</name>
</gene>
<dbReference type="OrthoDB" id="375220at2"/>
<evidence type="ECO:0000313" key="2">
    <source>
        <dbReference type="EMBL" id="KSU48460.1"/>
    </source>
</evidence>
<dbReference type="GO" id="GO:0016740">
    <property type="term" value="F:transferase activity"/>
    <property type="evidence" value="ECO:0007669"/>
    <property type="project" value="UniProtKB-KW"/>
</dbReference>
<proteinExistence type="predicted"/>
<keyword evidence="2" id="KW-0808">Transferase</keyword>
<dbReference type="EMBL" id="LNQL01000004">
    <property type="protein sequence ID" value="KSU48460.1"/>
    <property type="molecule type" value="Genomic_DNA"/>
</dbReference>
<dbReference type="Gene3D" id="3.10.180.10">
    <property type="entry name" value="2,3-Dihydroxybiphenyl 1,2-Dioxygenase, domain 1"/>
    <property type="match status" value="1"/>
</dbReference>